<dbReference type="AlphaFoldDB" id="A0A6A6QK19"/>
<evidence type="ECO:0000313" key="3">
    <source>
        <dbReference type="Proteomes" id="UP000799750"/>
    </source>
</evidence>
<dbReference type="EMBL" id="MU004194">
    <property type="protein sequence ID" value="KAF2492023.1"/>
    <property type="molecule type" value="Genomic_DNA"/>
</dbReference>
<proteinExistence type="predicted"/>
<sequence>MAFLRNISDRFWGFVSPRKTQQRRDKPFKALPTPRKSVPRSSFNPRSMSPATRVNSWNLNATSPSLIDSDELDRTLTPTSLERPYTDFEGDTLIDQLIEDIPDEDAWDANEETIVVDDGDYELNKAAHANIAERKRREEEVSELRSTGWAEDAVFVYQKVKLRGFEPLMPKSWASDFDMMPSNLFTSHRHEAFIKPTLGTDFRGTKALKALLELGPRTRDSIISPAAQRTPEDIIRRGVWAYLKWATTDGKVDGAWNLPILAFESGPKTMPTSTLHSNMLARLSYMGSQFKDAFRIRSSVERDEDGAESVEPPSEEEFTCKLPSLYGLIVSHTVMAFVCYDILAPWPSLRMIAIFDYGQDDYDVWNSLAVAILVVHCRNKMMELAPMLSMHSSGSDTDPDA</sequence>
<evidence type="ECO:0000256" key="1">
    <source>
        <dbReference type="SAM" id="MobiDB-lite"/>
    </source>
</evidence>
<feature type="region of interest" description="Disordered" evidence="1">
    <location>
        <begin position="18"/>
        <end position="56"/>
    </location>
</feature>
<evidence type="ECO:0000313" key="2">
    <source>
        <dbReference type="EMBL" id="KAF2492023.1"/>
    </source>
</evidence>
<accession>A0A6A6QK19</accession>
<keyword evidence="3" id="KW-1185">Reference proteome</keyword>
<gene>
    <name evidence="2" type="ORF">BU16DRAFT_467176</name>
</gene>
<reference evidence="2" key="1">
    <citation type="journal article" date="2020" name="Stud. Mycol.">
        <title>101 Dothideomycetes genomes: a test case for predicting lifestyles and emergence of pathogens.</title>
        <authorList>
            <person name="Haridas S."/>
            <person name="Albert R."/>
            <person name="Binder M."/>
            <person name="Bloem J."/>
            <person name="Labutti K."/>
            <person name="Salamov A."/>
            <person name="Andreopoulos B."/>
            <person name="Baker S."/>
            <person name="Barry K."/>
            <person name="Bills G."/>
            <person name="Bluhm B."/>
            <person name="Cannon C."/>
            <person name="Castanera R."/>
            <person name="Culley D."/>
            <person name="Daum C."/>
            <person name="Ezra D."/>
            <person name="Gonzalez J."/>
            <person name="Henrissat B."/>
            <person name="Kuo A."/>
            <person name="Liang C."/>
            <person name="Lipzen A."/>
            <person name="Lutzoni F."/>
            <person name="Magnuson J."/>
            <person name="Mondo S."/>
            <person name="Nolan M."/>
            <person name="Ohm R."/>
            <person name="Pangilinan J."/>
            <person name="Park H.-J."/>
            <person name="Ramirez L."/>
            <person name="Alfaro M."/>
            <person name="Sun H."/>
            <person name="Tritt A."/>
            <person name="Yoshinaga Y."/>
            <person name="Zwiers L.-H."/>
            <person name="Turgeon B."/>
            <person name="Goodwin S."/>
            <person name="Spatafora J."/>
            <person name="Crous P."/>
            <person name="Grigoriev I."/>
        </authorList>
    </citation>
    <scope>NUCLEOTIDE SEQUENCE</scope>
    <source>
        <strain evidence="2">CBS 269.34</strain>
    </source>
</reference>
<organism evidence="2 3">
    <name type="scientific">Lophium mytilinum</name>
    <dbReference type="NCBI Taxonomy" id="390894"/>
    <lineage>
        <taxon>Eukaryota</taxon>
        <taxon>Fungi</taxon>
        <taxon>Dikarya</taxon>
        <taxon>Ascomycota</taxon>
        <taxon>Pezizomycotina</taxon>
        <taxon>Dothideomycetes</taxon>
        <taxon>Pleosporomycetidae</taxon>
        <taxon>Mytilinidiales</taxon>
        <taxon>Mytilinidiaceae</taxon>
        <taxon>Lophium</taxon>
    </lineage>
</organism>
<dbReference type="Proteomes" id="UP000799750">
    <property type="component" value="Unassembled WGS sequence"/>
</dbReference>
<name>A0A6A6QK19_9PEZI</name>
<feature type="compositionally biased region" description="Polar residues" evidence="1">
    <location>
        <begin position="39"/>
        <end position="56"/>
    </location>
</feature>
<dbReference type="OrthoDB" id="5286775at2759"/>
<protein>
    <submittedName>
        <fullName evidence="2">Uncharacterized protein</fullName>
    </submittedName>
</protein>